<dbReference type="GO" id="GO:0046872">
    <property type="term" value="F:metal ion binding"/>
    <property type="evidence" value="ECO:0007669"/>
    <property type="project" value="UniProtKB-KW"/>
</dbReference>
<dbReference type="RefSeq" id="WP_013622913.1">
    <property type="nucleotide sequence ID" value="NC_015169.1"/>
</dbReference>
<dbReference type="EMBL" id="CP002537">
    <property type="protein sequence ID" value="ADY27181.1"/>
    <property type="molecule type" value="Genomic_DNA"/>
</dbReference>
<dbReference type="InterPro" id="IPR006121">
    <property type="entry name" value="HMA_dom"/>
</dbReference>
<feature type="domain" description="HMA" evidence="2">
    <location>
        <begin position="9"/>
        <end position="72"/>
    </location>
</feature>
<dbReference type="InterPro" id="IPR017969">
    <property type="entry name" value="Heavy-metal-associated_CS"/>
</dbReference>
<evidence type="ECO:0000313" key="3">
    <source>
        <dbReference type="EMBL" id="ADY27181.1"/>
    </source>
</evidence>
<dbReference type="CDD" id="cd00371">
    <property type="entry name" value="HMA"/>
    <property type="match status" value="1"/>
</dbReference>
<dbReference type="InterPro" id="IPR036163">
    <property type="entry name" value="HMA_dom_sf"/>
</dbReference>
<dbReference type="KEGG" id="dpt:Deipr_2050"/>
<dbReference type="FunFam" id="3.30.70.100:FF:000001">
    <property type="entry name" value="ATPase copper transporting beta"/>
    <property type="match status" value="1"/>
</dbReference>
<keyword evidence="3" id="KW-0614">Plasmid</keyword>
<reference evidence="3 4" key="1">
    <citation type="submission" date="2011-02" db="EMBL/GenBank/DDBJ databases">
        <title>The complete sequence of plasmid1 of Deinococcus proteolyticus DSM 20540.</title>
        <authorList>
            <consortium name="US DOE Joint Genome Institute (JGI-PGF)"/>
            <person name="Lucas S."/>
            <person name="Copeland A."/>
            <person name="Lapidus A."/>
            <person name="Bruce D."/>
            <person name="Goodwin L."/>
            <person name="Pitluck S."/>
            <person name="Kyrpides N."/>
            <person name="Mavromatis K."/>
            <person name="Pagani I."/>
            <person name="Ivanova N."/>
            <person name="Ovchinnikova G."/>
            <person name="Zeytun A."/>
            <person name="Detter J.C."/>
            <person name="Han C."/>
            <person name="Land M."/>
            <person name="Hauser L."/>
            <person name="Markowitz V."/>
            <person name="Cheng J.-F."/>
            <person name="Hugenholtz P."/>
            <person name="Woyke T."/>
            <person name="Wu D."/>
            <person name="Pukall R."/>
            <person name="Steenblock K."/>
            <person name="Brambilla E."/>
            <person name="Klenk H.-P."/>
            <person name="Eisen J.A."/>
        </authorList>
    </citation>
    <scope>NUCLEOTIDE SEQUENCE [LARGE SCALE GENOMIC DNA]</scope>
    <source>
        <strain evidence="4">ATCC 35074 / DSM 20540 / JCM 6276 / NBRC 101906 / NCIMB 13154 / VKM Ac-1939 / CCM 2703 / MRP</strain>
        <plasmid evidence="4">Plasmid pDEIPR01</plasmid>
    </source>
</reference>
<accession>F0RPX9</accession>
<evidence type="ECO:0000256" key="1">
    <source>
        <dbReference type="ARBA" id="ARBA00022723"/>
    </source>
</evidence>
<protein>
    <submittedName>
        <fullName evidence="3">Heavy metal transport/detoxification protein</fullName>
    </submittedName>
</protein>
<evidence type="ECO:0000313" key="4">
    <source>
        <dbReference type="Proteomes" id="UP000007718"/>
    </source>
</evidence>
<keyword evidence="4" id="KW-1185">Reference proteome</keyword>
<gene>
    <name evidence="3" type="ordered locus">Deipr_2050</name>
</gene>
<dbReference type="Proteomes" id="UP000007718">
    <property type="component" value="Plasmid pDEIPR01"/>
</dbReference>
<sequence>MTQIQNNQMMTELNIEGMSCGHCVAAVEKALRGVPGVELVTVSLEEGRAAVQGNAEQAAMIAAVAEEGYVATPAGMARHS</sequence>
<dbReference type="AlphaFoldDB" id="F0RPX9"/>
<dbReference type="Gene3D" id="3.30.70.100">
    <property type="match status" value="1"/>
</dbReference>
<organism evidence="3 4">
    <name type="scientific">Deinococcus proteolyticus (strain ATCC 35074 / DSM 20540 / JCM 6276 / NBRC 101906 / NCIMB 13154 / VKM Ac-1939 / CCM 2703 / MRP)</name>
    <dbReference type="NCBI Taxonomy" id="693977"/>
    <lineage>
        <taxon>Bacteria</taxon>
        <taxon>Thermotogati</taxon>
        <taxon>Deinococcota</taxon>
        <taxon>Deinococci</taxon>
        <taxon>Deinococcales</taxon>
        <taxon>Deinococcaceae</taxon>
        <taxon>Deinococcus</taxon>
    </lineage>
</organism>
<dbReference type="Pfam" id="PF00403">
    <property type="entry name" value="HMA"/>
    <property type="match status" value="1"/>
</dbReference>
<proteinExistence type="predicted"/>
<dbReference type="PROSITE" id="PS01047">
    <property type="entry name" value="HMA_1"/>
    <property type="match status" value="1"/>
</dbReference>
<dbReference type="PROSITE" id="PS50846">
    <property type="entry name" value="HMA_2"/>
    <property type="match status" value="1"/>
</dbReference>
<geneLocation type="plasmid" evidence="3 4">
    <name>pDEIPR01</name>
</geneLocation>
<keyword evidence="1" id="KW-0479">Metal-binding</keyword>
<name>F0RPX9_DEIPM</name>
<dbReference type="HOGENOM" id="CLU_134973_6_0_0"/>
<evidence type="ECO:0000259" key="2">
    <source>
        <dbReference type="PROSITE" id="PS50846"/>
    </source>
</evidence>
<dbReference type="SUPFAM" id="SSF55008">
    <property type="entry name" value="HMA, heavy metal-associated domain"/>
    <property type="match status" value="1"/>
</dbReference>